<name>A0ABS4X3I0_9MICO</name>
<feature type="compositionally biased region" description="Low complexity" evidence="1">
    <location>
        <begin position="38"/>
        <end position="60"/>
    </location>
</feature>
<protein>
    <recommendedName>
        <fullName evidence="5">DUF1345 domain-containing protein</fullName>
    </recommendedName>
</protein>
<dbReference type="InterPro" id="IPR009781">
    <property type="entry name" value="DUF1345"/>
</dbReference>
<gene>
    <name evidence="3" type="ORF">JOF43_003011</name>
</gene>
<dbReference type="Pfam" id="PF07077">
    <property type="entry name" value="DUF1345"/>
    <property type="match status" value="1"/>
</dbReference>
<evidence type="ECO:0000256" key="1">
    <source>
        <dbReference type="SAM" id="MobiDB-lite"/>
    </source>
</evidence>
<feature type="compositionally biased region" description="Low complexity" evidence="1">
    <location>
        <begin position="69"/>
        <end position="82"/>
    </location>
</feature>
<reference evidence="3 4" key="1">
    <citation type="submission" date="2021-03" db="EMBL/GenBank/DDBJ databases">
        <title>Sequencing the genomes of 1000 actinobacteria strains.</title>
        <authorList>
            <person name="Klenk H.-P."/>
        </authorList>
    </citation>
    <scope>NUCLEOTIDE SEQUENCE [LARGE SCALE GENOMIC DNA]</scope>
    <source>
        <strain evidence="3 4">DSM 14566</strain>
    </source>
</reference>
<feature type="transmembrane region" description="Helical" evidence="2">
    <location>
        <begin position="310"/>
        <end position="332"/>
    </location>
</feature>
<feature type="transmembrane region" description="Helical" evidence="2">
    <location>
        <begin position="227"/>
        <end position="253"/>
    </location>
</feature>
<dbReference type="Proteomes" id="UP001519290">
    <property type="component" value="Unassembled WGS sequence"/>
</dbReference>
<keyword evidence="2" id="KW-0472">Membrane</keyword>
<keyword evidence="4" id="KW-1185">Reference proteome</keyword>
<evidence type="ECO:0000313" key="4">
    <source>
        <dbReference type="Proteomes" id="UP001519290"/>
    </source>
</evidence>
<feature type="transmembrane region" description="Helical" evidence="2">
    <location>
        <begin position="110"/>
        <end position="131"/>
    </location>
</feature>
<keyword evidence="2" id="KW-0812">Transmembrane</keyword>
<feature type="region of interest" description="Disordered" evidence="1">
    <location>
        <begin position="1"/>
        <end position="95"/>
    </location>
</feature>
<dbReference type="EMBL" id="JAGIOD010000002">
    <property type="protein sequence ID" value="MBP2383022.1"/>
    <property type="molecule type" value="Genomic_DNA"/>
</dbReference>
<dbReference type="RefSeq" id="WP_209903563.1">
    <property type="nucleotide sequence ID" value="NZ_BAAAJW010000005.1"/>
</dbReference>
<evidence type="ECO:0000256" key="2">
    <source>
        <dbReference type="SAM" id="Phobius"/>
    </source>
</evidence>
<evidence type="ECO:0000313" key="3">
    <source>
        <dbReference type="EMBL" id="MBP2383022.1"/>
    </source>
</evidence>
<feature type="compositionally biased region" description="Basic residues" evidence="1">
    <location>
        <begin position="85"/>
        <end position="95"/>
    </location>
</feature>
<feature type="transmembrane region" description="Helical" evidence="2">
    <location>
        <begin position="192"/>
        <end position="221"/>
    </location>
</feature>
<evidence type="ECO:0008006" key="5">
    <source>
        <dbReference type="Google" id="ProtNLM"/>
    </source>
</evidence>
<organism evidence="3 4">
    <name type="scientific">Brachybacterium sacelli</name>
    <dbReference type="NCBI Taxonomy" id="173364"/>
    <lineage>
        <taxon>Bacteria</taxon>
        <taxon>Bacillati</taxon>
        <taxon>Actinomycetota</taxon>
        <taxon>Actinomycetes</taxon>
        <taxon>Micrococcales</taxon>
        <taxon>Dermabacteraceae</taxon>
        <taxon>Brachybacterium</taxon>
    </lineage>
</organism>
<feature type="compositionally biased region" description="Basic residues" evidence="1">
    <location>
        <begin position="9"/>
        <end position="21"/>
    </location>
</feature>
<keyword evidence="2" id="KW-1133">Transmembrane helix</keyword>
<feature type="transmembrane region" description="Helical" evidence="2">
    <location>
        <begin position="143"/>
        <end position="171"/>
    </location>
</feature>
<proteinExistence type="predicted"/>
<accession>A0ABS4X3I0</accession>
<sequence>MSEPGPVLRRPRRGGRRRRVSRASGLRAGGLRAPLTTAPVGSAGSPSPSPALSPASGPSPSVSPPPSAASPEPAVEGPGRPVSRPPRRARRGRGRRRGLRERFLSENLRFLISLLVSFPAGMSVALALPQLGEDGPGNQGERIAALLLLLIIVISLYTLLFAVLTHIALSGQPRARLVGTARLPRVRKHVRLYRVFAGRSGAAGEVAQLLFTAAIAILLLVMRPDGVPMAALLALTVGAVATAWIGAVMTFAVEYAAEDAHGDAFELAGTPGHERTLADYVYGAVLIQAANGTDLAPTTPRARRLVRDHVILAHVSSTIIITLGVSALLTAIG</sequence>
<comment type="caution">
    <text evidence="3">The sequence shown here is derived from an EMBL/GenBank/DDBJ whole genome shotgun (WGS) entry which is preliminary data.</text>
</comment>